<comment type="similarity">
    <text evidence="2">Belongs to the methyl-accepting chemotaxis (MCP) protein family.</text>
</comment>
<dbReference type="PROSITE" id="PS50111">
    <property type="entry name" value="CHEMOTAXIS_TRANSDUC_2"/>
    <property type="match status" value="1"/>
</dbReference>
<dbReference type="PANTHER" id="PTHR32089">
    <property type="entry name" value="METHYL-ACCEPTING CHEMOTAXIS PROTEIN MCPB"/>
    <property type="match status" value="1"/>
</dbReference>
<evidence type="ECO:0000256" key="2">
    <source>
        <dbReference type="ARBA" id="ARBA00029447"/>
    </source>
</evidence>
<dbReference type="InterPro" id="IPR003660">
    <property type="entry name" value="HAMP_dom"/>
</dbReference>
<keyword evidence="5" id="KW-1133">Transmembrane helix</keyword>
<evidence type="ECO:0000313" key="9">
    <source>
        <dbReference type="Proteomes" id="UP000309584"/>
    </source>
</evidence>
<evidence type="ECO:0000259" key="6">
    <source>
        <dbReference type="PROSITE" id="PS50111"/>
    </source>
</evidence>
<dbReference type="SMART" id="SM00283">
    <property type="entry name" value="MA"/>
    <property type="match status" value="1"/>
</dbReference>
<protein>
    <submittedName>
        <fullName evidence="8">Methyl-accepting chemotaxis protein</fullName>
    </submittedName>
</protein>
<dbReference type="Pfam" id="PF00015">
    <property type="entry name" value="MCPsignal"/>
    <property type="match status" value="1"/>
</dbReference>
<name>A0ABY2TIS3_9BACT</name>
<keyword evidence="5" id="KW-0812">Transmembrane</keyword>
<keyword evidence="1 3" id="KW-0807">Transducer</keyword>
<evidence type="ECO:0000256" key="1">
    <source>
        <dbReference type="ARBA" id="ARBA00023224"/>
    </source>
</evidence>
<feature type="coiled-coil region" evidence="4">
    <location>
        <begin position="322"/>
        <end position="359"/>
    </location>
</feature>
<keyword evidence="4" id="KW-0175">Coiled coil</keyword>
<comment type="caution">
    <text evidence="8">The sequence shown here is derived from an EMBL/GenBank/DDBJ whole genome shotgun (WGS) entry which is preliminary data.</text>
</comment>
<dbReference type="Pfam" id="PF19443">
    <property type="entry name" value="DAHL"/>
    <property type="match status" value="1"/>
</dbReference>
<evidence type="ECO:0000256" key="5">
    <source>
        <dbReference type="SAM" id="Phobius"/>
    </source>
</evidence>
<dbReference type="InterPro" id="IPR004089">
    <property type="entry name" value="MCPsignal_dom"/>
</dbReference>
<proteinExistence type="inferred from homology"/>
<feature type="domain" description="HAMP" evidence="7">
    <location>
        <begin position="265"/>
        <end position="319"/>
    </location>
</feature>
<keyword evidence="5" id="KW-0472">Membrane</keyword>
<dbReference type="PANTHER" id="PTHR32089:SF112">
    <property type="entry name" value="LYSOZYME-LIKE PROTEIN-RELATED"/>
    <property type="match status" value="1"/>
</dbReference>
<gene>
    <name evidence="8" type="ORF">CQA75_04730</name>
</gene>
<evidence type="ECO:0000313" key="8">
    <source>
        <dbReference type="EMBL" id="TKX34006.1"/>
    </source>
</evidence>
<dbReference type="InterPro" id="IPR004090">
    <property type="entry name" value="Chemotax_Me-accpt_rcpt"/>
</dbReference>
<dbReference type="Gene3D" id="1.10.287.950">
    <property type="entry name" value="Methyl-accepting chemotaxis protein"/>
    <property type="match status" value="1"/>
</dbReference>
<evidence type="ECO:0000259" key="7">
    <source>
        <dbReference type="PROSITE" id="PS50885"/>
    </source>
</evidence>
<dbReference type="SUPFAM" id="SSF58104">
    <property type="entry name" value="Methyl-accepting chemotaxis protein (MCP) signaling domain"/>
    <property type="match status" value="1"/>
</dbReference>
<dbReference type="PRINTS" id="PR00260">
    <property type="entry name" value="CHEMTRNSDUCR"/>
</dbReference>
<accession>A0ABY2TIS3</accession>
<dbReference type="EMBL" id="NXLY01000007">
    <property type="protein sequence ID" value="TKX34006.1"/>
    <property type="molecule type" value="Genomic_DNA"/>
</dbReference>
<evidence type="ECO:0000256" key="3">
    <source>
        <dbReference type="PROSITE-ProRule" id="PRU00284"/>
    </source>
</evidence>
<keyword evidence="9" id="KW-1185">Reference proteome</keyword>
<dbReference type="Proteomes" id="UP000309584">
    <property type="component" value="Unassembled WGS sequence"/>
</dbReference>
<organism evidence="8 9">
    <name type="scientific">Campylobacter taeniopygiae</name>
    <dbReference type="NCBI Taxonomy" id="2510188"/>
    <lineage>
        <taxon>Bacteria</taxon>
        <taxon>Pseudomonadati</taxon>
        <taxon>Campylobacterota</taxon>
        <taxon>Epsilonproteobacteria</taxon>
        <taxon>Campylobacterales</taxon>
        <taxon>Campylobacteraceae</taxon>
        <taxon>Campylobacter</taxon>
    </lineage>
</organism>
<feature type="transmembrane region" description="Helical" evidence="5">
    <location>
        <begin position="242"/>
        <end position="264"/>
    </location>
</feature>
<dbReference type="InterPro" id="IPR045812">
    <property type="entry name" value="DAHL"/>
</dbReference>
<reference evidence="8 9" key="1">
    <citation type="submission" date="2018-05" db="EMBL/GenBank/DDBJ databases">
        <title>Novel Campyloabacter and Helicobacter Species and Strains.</title>
        <authorList>
            <person name="Mannion A.J."/>
            <person name="Shen Z."/>
            <person name="Fox J.G."/>
        </authorList>
    </citation>
    <scope>NUCLEOTIDE SEQUENCE [LARGE SCALE GENOMIC DNA]</scope>
    <source>
        <strain evidence="9">MIT10-5678</strain>
    </source>
</reference>
<feature type="transmembrane region" description="Helical" evidence="5">
    <location>
        <begin position="12"/>
        <end position="33"/>
    </location>
</feature>
<feature type="domain" description="Methyl-accepting transducer" evidence="6">
    <location>
        <begin position="324"/>
        <end position="563"/>
    </location>
</feature>
<dbReference type="PROSITE" id="PS50885">
    <property type="entry name" value="HAMP"/>
    <property type="match status" value="1"/>
</dbReference>
<evidence type="ECO:0000256" key="4">
    <source>
        <dbReference type="SAM" id="Coils"/>
    </source>
</evidence>
<sequence>MTASNKKISFLYQFIFLAICTLVAIFILLGIIFNNYTSSKNTKEIINTLQTLQILNTRIDKVFQNSFNFINYDESVAAVKQMEDMLKKLKELGIDDSHAEAIFKEKLAQLDHFKSANSIAVNSKFYLFELAKDYFNETENNLSKKDSQNLKTMNAILRIVATENVLEKTTLKHLDALIQNLSMMKNNDTLDLFATHYKMILKQIQIMQSESTIYTNSTLAKELNRLNQITQSNIDKINIQKLYVAIGVFVLVFVLLILFISITLKKIIIPVRILEKLSTNLASKEANLSSRLNIDPKSELGQSAAHINSFISVVQNSVLEAIENAEANHKNSEQLKNNANTLEESSNSQNNQIENVKEITNVLDDHIILAGNLAQESVDNMQDMHLLMNKVGSTLTQLVNLINENNAKEQNVVVNMDNLTQSADNIIEITNSVRDIADQTNLLALNAAVEAARAGEHGRGFAVVADEVGKLADKTSKSLLSINATVNTIVQQINDNKSLMDLIHESMKETSDKTNSLQQELINSMHKLESSIQSTQFMKDKSTQVQEKMVILRDSVDKVNELANLIKDLSCEINNISSNVFNGASKLSQKLNNFK</sequence>